<accession>A0A9N9HUN3</accession>
<sequence length="129" mass="14840">MDLFDPIFLFMQGFMQDPNCRFQFISPDSVHLTQFKNNHEFEVVLTKGSTLMSEVNGLDLITFGTGKFVKKLWRGSKKFGVDGKVLLKVKVKVPKRFESQLPTEFMFRSWDPVLDATCSSTSEYVTIDK</sequence>
<dbReference type="EMBL" id="CAJVPQ010008371">
    <property type="protein sequence ID" value="CAG8706235.1"/>
    <property type="molecule type" value="Genomic_DNA"/>
</dbReference>
<protein>
    <submittedName>
        <fullName evidence="1">401_t:CDS:1</fullName>
    </submittedName>
</protein>
<name>A0A9N9HUN3_9GLOM</name>
<keyword evidence="2" id="KW-1185">Reference proteome</keyword>
<evidence type="ECO:0000313" key="2">
    <source>
        <dbReference type="Proteomes" id="UP000789570"/>
    </source>
</evidence>
<gene>
    <name evidence="1" type="ORF">FCALED_LOCUS13713</name>
</gene>
<comment type="caution">
    <text evidence="1">The sequence shown here is derived from an EMBL/GenBank/DDBJ whole genome shotgun (WGS) entry which is preliminary data.</text>
</comment>
<dbReference type="AlphaFoldDB" id="A0A9N9HUN3"/>
<dbReference type="Proteomes" id="UP000789570">
    <property type="component" value="Unassembled WGS sequence"/>
</dbReference>
<proteinExistence type="predicted"/>
<reference evidence="1" key="1">
    <citation type="submission" date="2021-06" db="EMBL/GenBank/DDBJ databases">
        <authorList>
            <person name="Kallberg Y."/>
            <person name="Tangrot J."/>
            <person name="Rosling A."/>
        </authorList>
    </citation>
    <scope>NUCLEOTIDE SEQUENCE</scope>
    <source>
        <strain evidence="1">UK204</strain>
    </source>
</reference>
<organism evidence="1 2">
    <name type="scientific">Funneliformis caledonium</name>
    <dbReference type="NCBI Taxonomy" id="1117310"/>
    <lineage>
        <taxon>Eukaryota</taxon>
        <taxon>Fungi</taxon>
        <taxon>Fungi incertae sedis</taxon>
        <taxon>Mucoromycota</taxon>
        <taxon>Glomeromycotina</taxon>
        <taxon>Glomeromycetes</taxon>
        <taxon>Glomerales</taxon>
        <taxon>Glomeraceae</taxon>
        <taxon>Funneliformis</taxon>
    </lineage>
</organism>
<evidence type="ECO:0000313" key="1">
    <source>
        <dbReference type="EMBL" id="CAG8706235.1"/>
    </source>
</evidence>